<dbReference type="EMBL" id="JAAABM010000008">
    <property type="protein sequence ID" value="KAF7675515.1"/>
    <property type="molecule type" value="Genomic_DNA"/>
</dbReference>
<reference evidence="4" key="2">
    <citation type="submission" date="2020-08" db="EMBL/GenBank/DDBJ databases">
        <title>Draft Genome Sequence of Cumin Blight Pathogen Alternaria burnsii.</title>
        <authorList>
            <person name="Feng Z."/>
        </authorList>
    </citation>
    <scope>NUCLEOTIDE SEQUENCE</scope>
    <source>
        <strain evidence="4">CBS107.38</strain>
    </source>
</reference>
<feature type="compositionally biased region" description="Acidic residues" evidence="2">
    <location>
        <begin position="818"/>
        <end position="827"/>
    </location>
</feature>
<reference evidence="4" key="1">
    <citation type="submission" date="2020-01" db="EMBL/GenBank/DDBJ databases">
        <authorList>
            <person name="Feng Z.H.Z."/>
        </authorList>
    </citation>
    <scope>NUCLEOTIDE SEQUENCE</scope>
    <source>
        <strain evidence="4">CBS107.38</strain>
    </source>
</reference>
<gene>
    <name evidence="4" type="ORF">GT037_006234</name>
</gene>
<evidence type="ECO:0000313" key="5">
    <source>
        <dbReference type="Proteomes" id="UP000596902"/>
    </source>
</evidence>
<comment type="caution">
    <text evidence="4">The sequence shown here is derived from an EMBL/GenBank/DDBJ whole genome shotgun (WGS) entry which is preliminary data.</text>
</comment>
<feature type="signal peptide" evidence="3">
    <location>
        <begin position="1"/>
        <end position="22"/>
    </location>
</feature>
<accession>A0A8H7B359</accession>
<feature type="compositionally biased region" description="Basic and acidic residues" evidence="2">
    <location>
        <begin position="600"/>
        <end position="616"/>
    </location>
</feature>
<organism evidence="4 5">
    <name type="scientific">Alternaria burnsii</name>
    <dbReference type="NCBI Taxonomy" id="1187904"/>
    <lineage>
        <taxon>Eukaryota</taxon>
        <taxon>Fungi</taxon>
        <taxon>Dikarya</taxon>
        <taxon>Ascomycota</taxon>
        <taxon>Pezizomycotina</taxon>
        <taxon>Dothideomycetes</taxon>
        <taxon>Pleosporomycetidae</taxon>
        <taxon>Pleosporales</taxon>
        <taxon>Pleosporineae</taxon>
        <taxon>Pleosporaceae</taxon>
        <taxon>Alternaria</taxon>
        <taxon>Alternaria sect. Alternaria</taxon>
    </lineage>
</organism>
<feature type="coiled-coil region" evidence="1">
    <location>
        <begin position="486"/>
        <end position="552"/>
    </location>
</feature>
<name>A0A8H7B359_9PLEO</name>
<dbReference type="RefSeq" id="XP_038785778.1">
    <property type="nucleotide sequence ID" value="XM_038931281.1"/>
</dbReference>
<feature type="coiled-coil region" evidence="1">
    <location>
        <begin position="357"/>
        <end position="436"/>
    </location>
</feature>
<evidence type="ECO:0000256" key="3">
    <source>
        <dbReference type="SAM" id="SignalP"/>
    </source>
</evidence>
<feature type="chain" id="PRO_5034570168" evidence="3">
    <location>
        <begin position="23"/>
        <end position="954"/>
    </location>
</feature>
<feature type="region of interest" description="Disordered" evidence="2">
    <location>
        <begin position="735"/>
        <end position="759"/>
    </location>
</feature>
<keyword evidence="1" id="KW-0175">Coiled coil</keyword>
<feature type="region of interest" description="Disordered" evidence="2">
    <location>
        <begin position="576"/>
        <end position="616"/>
    </location>
</feature>
<protein>
    <submittedName>
        <fullName evidence="4">Uncharacterized protein</fullName>
    </submittedName>
</protein>
<feature type="region of interest" description="Disordered" evidence="2">
    <location>
        <begin position="930"/>
        <end position="954"/>
    </location>
</feature>
<dbReference type="GeneID" id="62204459"/>
<evidence type="ECO:0000313" key="4">
    <source>
        <dbReference type="EMBL" id="KAF7675515.1"/>
    </source>
</evidence>
<dbReference type="AlphaFoldDB" id="A0A8H7B359"/>
<feature type="region of interest" description="Disordered" evidence="2">
    <location>
        <begin position="260"/>
        <end position="332"/>
    </location>
</feature>
<proteinExistence type="predicted"/>
<keyword evidence="5" id="KW-1185">Reference proteome</keyword>
<feature type="coiled-coil region" evidence="1">
    <location>
        <begin position="619"/>
        <end position="646"/>
    </location>
</feature>
<feature type="compositionally biased region" description="Polar residues" evidence="2">
    <location>
        <begin position="302"/>
        <end position="314"/>
    </location>
</feature>
<dbReference type="Proteomes" id="UP000596902">
    <property type="component" value="Unassembled WGS sequence"/>
</dbReference>
<evidence type="ECO:0000256" key="1">
    <source>
        <dbReference type="SAM" id="Coils"/>
    </source>
</evidence>
<feature type="region of interest" description="Disordered" evidence="2">
    <location>
        <begin position="814"/>
        <end position="842"/>
    </location>
</feature>
<sequence length="954" mass="104728">MGLWFFKTSLLGVVLTSAFASALVIPRSHHDSVPALDVYKGGDQNHCPSESHGTGYSYPTTMARSSDIGLETSNTPIPYPSNYATVSVAPYPTASLTLQGTQVSHNTYATGTVPTAYIPISTGYTRSPAHGTEYMPHSNATTYAMENSIYISNTLDSAVYPATSTLAGSSTVEVYAPSSPLPSVLGTMNIQYTSSNATQTPCPISAVLSGSSATPGTMITSAVSLPTTPDVVATPAQSTGEYGIAPNGVAYMSLARLKESPVPMDPPPPLSPNKAPFSPGMPIFPASPDRGAGSRSPFGDSRGSSPVLSPSTPNLRPHSPLRHTHRRTDSDVSVTALTGMFENLEVKDPREACKRFKDLLDKERIRHAEKLNKIEKEHAKKEREQEMALSRRDIRIDELKNELEHASGSLGEAITKERYEKEREASKAAIKKWEKIFKENEEKWRGDRARAVEAERRSQVYEGKYRHAKKDFMEANNEKLRTSAMIPQLQSKMQGLQRSLQRAESDVKFKTDEAAKYKNDVYNLQLEIETVSNRLNEEVQALKEKLGLVEGERDALKTSLKEEEVLRIAAEGQIPLPSADAEETDEFASPVRSPRKPRNLSREDDDKENVSPKKNAIDLRFVQQELAAERRARERAEEQIDFMKMECQFQCCSCRIAENSGKQYIHDNSLEDEMQRIKVSLPISTPPPSNHGDEVMEDVAIKQESVENERPITPPEDVAVKTEAEEPETVVAFSPDTGTFRSVPSPMKSRPSADLATPAEPTPAVEMIDAPMEVAHMRNSVIPTEVSLPQSRPASRVDFVLPARRESKAVDISIHEDAVDDSEDEDMSPPTPDREPTGPATPYLTRTITTTTTIPLHFSPATPAFKPGRGPMTPSTVAHAAANTQTPVLGELSLNKLGIDREAALAAIRERRGRARSMAAGHGTPMKQMVEGAKDRRDISAPVTRVRSVSRKLR</sequence>
<dbReference type="PANTHER" id="PTHR42041">
    <property type="entry name" value="DNA ENDONUCLEASE ACTIVATOR CTP1 C-TERMINAL DOMAIN-CONTAINING PROTEIN"/>
    <property type="match status" value="1"/>
</dbReference>
<evidence type="ECO:0000256" key="2">
    <source>
        <dbReference type="SAM" id="MobiDB-lite"/>
    </source>
</evidence>
<keyword evidence="3" id="KW-0732">Signal</keyword>
<dbReference type="PANTHER" id="PTHR42041:SF1">
    <property type="entry name" value="DNA ENDONUCLEASE ACTIVATOR CTP1 C-TERMINAL DOMAIN-CONTAINING PROTEIN"/>
    <property type="match status" value="1"/>
</dbReference>